<keyword evidence="1" id="KW-0732">Signal</keyword>
<feature type="domain" description="Cytochrome c7-like" evidence="2">
    <location>
        <begin position="214"/>
        <end position="290"/>
    </location>
</feature>
<dbReference type="Proteomes" id="UP000011721">
    <property type="component" value="Chromosome"/>
</dbReference>
<feature type="domain" description="Cytochrome c7-like" evidence="2">
    <location>
        <begin position="132"/>
        <end position="198"/>
    </location>
</feature>
<dbReference type="InterPro" id="IPR036280">
    <property type="entry name" value="Multihaem_cyt_sf"/>
</dbReference>
<accession>M1P7W2</accession>
<evidence type="ECO:0000256" key="1">
    <source>
        <dbReference type="SAM" id="SignalP"/>
    </source>
</evidence>
<dbReference type="PANTHER" id="PTHR39425:SF1">
    <property type="entry name" value="CYTOCHROME C7-LIKE DOMAIN-CONTAINING PROTEIN"/>
    <property type="match status" value="1"/>
</dbReference>
<name>M1P7W2_DESSD</name>
<dbReference type="STRING" id="1167006.UWK_03029"/>
<dbReference type="OrthoDB" id="5421852at2"/>
<evidence type="ECO:0000259" key="2">
    <source>
        <dbReference type="Pfam" id="PF14522"/>
    </source>
</evidence>
<protein>
    <submittedName>
        <fullName evidence="3">Class III cytochrome C family protein</fullName>
    </submittedName>
</protein>
<sequence length="314" mass="34254">MIKSPLLMTSFLTLSTSLLLAGNCLAEDEYDVKAYGPKSAIVWNTPIKATFDHKTHTMDAGVECSSCHDEIFSMQRGTAVNTKKFTMKAMAEGQFCGTCHDGDTAFATDTNCMACHGVAEEPLIWEAPTKASFSHTKHVEEIELECASCHSGVFAMKKGAATANNDFTMAAFKEGKYCGACHNGDDAFDSSTQCQSCHYPPTEKIVFNQPVKSVVFDHNIHVGKAELSCESCHKDVFTMKKGTIEGEELSFSDDPAEKRKYLEALHNKFCGTCHDSSQAFGYLTRCTVCHIGVKGFDKMNEGTSGSKEHGKTGH</sequence>
<reference evidence="4" key="1">
    <citation type="journal article" date="2013" name="Stand. Genomic Sci.">
        <title>Complete genome sequence of Desulfocapsa sulfexigens, a marine deltaproteobacterium specialized in disproportionating inorganic sulfur compounds.</title>
        <authorList>
            <person name="Finster K.W."/>
            <person name="Kjeldsen K.U."/>
            <person name="Kube M."/>
            <person name="Reinhardt R."/>
            <person name="Mussmann M."/>
            <person name="Amann R."/>
            <person name="Schreiber L."/>
        </authorList>
    </citation>
    <scope>NUCLEOTIDE SEQUENCE [LARGE SCALE GENOMIC DNA]</scope>
    <source>
        <strain evidence="4">DSM 10523 / SB164P1</strain>
    </source>
</reference>
<dbReference type="AlphaFoldDB" id="M1P7W2"/>
<dbReference type="HOGENOM" id="CLU_1084872_0_0_7"/>
<feature type="domain" description="Cytochrome c7-like" evidence="2">
    <location>
        <begin position="50"/>
        <end position="116"/>
    </location>
</feature>
<gene>
    <name evidence="3" type="ordered locus">UWK_03029</name>
</gene>
<dbReference type="CDD" id="cd08168">
    <property type="entry name" value="Cytochrom_C3"/>
    <property type="match status" value="2"/>
</dbReference>
<dbReference type="EMBL" id="CP003985">
    <property type="protein sequence ID" value="AGF79558.1"/>
    <property type="molecule type" value="Genomic_DNA"/>
</dbReference>
<proteinExistence type="predicted"/>
<dbReference type="PANTHER" id="PTHR39425">
    <property type="entry name" value="LIPOPROTEIN CYTOCHROME C"/>
    <property type="match status" value="1"/>
</dbReference>
<dbReference type="eggNOG" id="COG3005">
    <property type="taxonomic scope" value="Bacteria"/>
</dbReference>
<dbReference type="Pfam" id="PF14522">
    <property type="entry name" value="Cytochrome_C7"/>
    <property type="match status" value="3"/>
</dbReference>
<dbReference type="RefSeq" id="WP_015405242.1">
    <property type="nucleotide sequence ID" value="NC_020304.1"/>
</dbReference>
<dbReference type="InterPro" id="IPR026352">
    <property type="entry name" value="Nanowire_3heme"/>
</dbReference>
<dbReference type="InterPro" id="IPR029467">
    <property type="entry name" value="Cyt_c7-like"/>
</dbReference>
<dbReference type="KEGG" id="dsf:UWK_03029"/>
<organism evidence="3 4">
    <name type="scientific">Desulfocapsa sulfexigens (strain DSM 10523 / SB164P1)</name>
    <dbReference type="NCBI Taxonomy" id="1167006"/>
    <lineage>
        <taxon>Bacteria</taxon>
        <taxon>Pseudomonadati</taxon>
        <taxon>Thermodesulfobacteriota</taxon>
        <taxon>Desulfobulbia</taxon>
        <taxon>Desulfobulbales</taxon>
        <taxon>Desulfocapsaceae</taxon>
        <taxon>Desulfocapsa</taxon>
    </lineage>
</organism>
<dbReference type="NCBIfam" id="TIGR04257">
    <property type="entry name" value="nanowire_3heme"/>
    <property type="match status" value="3"/>
</dbReference>
<keyword evidence="4" id="KW-1185">Reference proteome</keyword>
<feature type="signal peptide" evidence="1">
    <location>
        <begin position="1"/>
        <end position="26"/>
    </location>
</feature>
<evidence type="ECO:0000313" key="3">
    <source>
        <dbReference type="EMBL" id="AGF79558.1"/>
    </source>
</evidence>
<evidence type="ECO:0000313" key="4">
    <source>
        <dbReference type="Proteomes" id="UP000011721"/>
    </source>
</evidence>
<feature type="chain" id="PRO_5004016319" evidence="1">
    <location>
        <begin position="27"/>
        <end position="314"/>
    </location>
</feature>
<dbReference type="SUPFAM" id="SSF48695">
    <property type="entry name" value="Multiheme cytochromes"/>
    <property type="match status" value="1"/>
</dbReference>
<dbReference type="Gene3D" id="3.90.10.10">
    <property type="entry name" value="Cytochrome C3"/>
    <property type="match status" value="3"/>
</dbReference>